<keyword evidence="3" id="KW-1185">Reference proteome</keyword>
<evidence type="ECO:0000313" key="2">
    <source>
        <dbReference type="EMBL" id="RKN41273.1"/>
    </source>
</evidence>
<reference evidence="2 3" key="1">
    <citation type="journal article" date="2014" name="Int. J. Syst. Evol. Microbiol.">
        <title>Streptomyces hoynatensis sp. nov., isolated from deep marine sediment.</title>
        <authorList>
            <person name="Veyisoglu A."/>
            <person name="Sahin N."/>
        </authorList>
    </citation>
    <scope>NUCLEOTIDE SEQUENCE [LARGE SCALE GENOMIC DNA]</scope>
    <source>
        <strain evidence="2 3">KCTC 29097</strain>
    </source>
</reference>
<dbReference type="GO" id="GO:0032259">
    <property type="term" value="P:methylation"/>
    <property type="evidence" value="ECO:0007669"/>
    <property type="project" value="UniProtKB-KW"/>
</dbReference>
<organism evidence="2 3">
    <name type="scientific">Streptomyces hoynatensis</name>
    <dbReference type="NCBI Taxonomy" id="1141874"/>
    <lineage>
        <taxon>Bacteria</taxon>
        <taxon>Bacillati</taxon>
        <taxon>Actinomycetota</taxon>
        <taxon>Actinomycetes</taxon>
        <taxon>Kitasatosporales</taxon>
        <taxon>Streptomycetaceae</taxon>
        <taxon>Streptomyces</taxon>
    </lineage>
</organism>
<feature type="region of interest" description="Disordered" evidence="1">
    <location>
        <begin position="1"/>
        <end position="71"/>
    </location>
</feature>
<dbReference type="EMBL" id="RBAL01000008">
    <property type="protein sequence ID" value="RKN41273.1"/>
    <property type="molecule type" value="Genomic_DNA"/>
</dbReference>
<proteinExistence type="predicted"/>
<keyword evidence="2" id="KW-0808">Transferase</keyword>
<dbReference type="OrthoDB" id="4134439at2"/>
<sequence>MFLREPLTPGAAADGHRHRAPSRPPRTPPRPVRRRPPSAPVPAPPRTLGGPPHPASRQERRPVTDDAPVIDTSVPHSARIWNYWLGGRDHYEVDRAAGERYRTTFPGIVDLARASRDFRIRSVRHLAGEAGIRQFLDIGTGLPAAGSTHETAQAVAPEARIVYVDNDPLVLAHARALLTSGPAGVTDYIHADLREPAAILAAAVRTLDFGEPVGLILSGVLGHIDSYRRARAIVAELIEALAAGSHLSLNDGTSVISRAIRRAQRDYNASGAVPYHLRSPEEIGGFFAGLDLIEPGLVSCPLWRPARVPAVAEGCGEPGPEHAVDIFGGVGRKP</sequence>
<protein>
    <submittedName>
        <fullName evidence="2">SAM-dependent methyltransferase</fullName>
    </submittedName>
</protein>
<accession>A0A3A9YZ15</accession>
<dbReference type="GO" id="GO:0008168">
    <property type="term" value="F:methyltransferase activity"/>
    <property type="evidence" value="ECO:0007669"/>
    <property type="project" value="UniProtKB-KW"/>
</dbReference>
<name>A0A3A9YZ15_9ACTN</name>
<dbReference type="InterPro" id="IPR006764">
    <property type="entry name" value="SAM_dep_MeTrfase_SAV2177_type"/>
</dbReference>
<dbReference type="Gene3D" id="3.40.50.150">
    <property type="entry name" value="Vaccinia Virus protein VP39"/>
    <property type="match status" value="1"/>
</dbReference>
<comment type="caution">
    <text evidence="2">The sequence shown here is derived from an EMBL/GenBank/DDBJ whole genome shotgun (WGS) entry which is preliminary data.</text>
</comment>
<dbReference type="Proteomes" id="UP000272474">
    <property type="component" value="Unassembled WGS sequence"/>
</dbReference>
<dbReference type="Pfam" id="PF04672">
    <property type="entry name" value="Methyltransf_19"/>
    <property type="match status" value="1"/>
</dbReference>
<gene>
    <name evidence="2" type="ORF">D7294_16240</name>
</gene>
<dbReference type="AlphaFoldDB" id="A0A3A9YZ15"/>
<evidence type="ECO:0000256" key="1">
    <source>
        <dbReference type="SAM" id="MobiDB-lite"/>
    </source>
</evidence>
<keyword evidence="2" id="KW-0489">Methyltransferase</keyword>
<dbReference type="InterPro" id="IPR029063">
    <property type="entry name" value="SAM-dependent_MTases_sf"/>
</dbReference>
<dbReference type="SUPFAM" id="SSF53335">
    <property type="entry name" value="S-adenosyl-L-methionine-dependent methyltransferases"/>
    <property type="match status" value="1"/>
</dbReference>
<evidence type="ECO:0000313" key="3">
    <source>
        <dbReference type="Proteomes" id="UP000272474"/>
    </source>
</evidence>